<evidence type="ECO:0000313" key="3">
    <source>
        <dbReference type="Proteomes" id="UP001154078"/>
    </source>
</evidence>
<protein>
    <submittedName>
        <fullName evidence="2">Uncharacterized protein</fullName>
    </submittedName>
</protein>
<feature type="transmembrane region" description="Helical" evidence="1">
    <location>
        <begin position="79"/>
        <end position="100"/>
    </location>
</feature>
<feature type="transmembrane region" description="Helical" evidence="1">
    <location>
        <begin position="150"/>
        <end position="167"/>
    </location>
</feature>
<evidence type="ECO:0000256" key="1">
    <source>
        <dbReference type="SAM" id="Phobius"/>
    </source>
</evidence>
<feature type="transmembrane region" description="Helical" evidence="1">
    <location>
        <begin position="416"/>
        <end position="436"/>
    </location>
</feature>
<keyword evidence="1" id="KW-1133">Transmembrane helix</keyword>
<keyword evidence="1" id="KW-0812">Transmembrane</keyword>
<feature type="transmembrane region" description="Helical" evidence="1">
    <location>
        <begin position="350"/>
        <end position="370"/>
    </location>
</feature>
<dbReference type="OrthoDB" id="6355263at2759"/>
<feature type="transmembrane region" description="Helical" evidence="1">
    <location>
        <begin position="291"/>
        <end position="309"/>
    </location>
</feature>
<dbReference type="Proteomes" id="UP001154078">
    <property type="component" value="Chromosome 5"/>
</dbReference>
<feature type="transmembrane region" description="Helical" evidence="1">
    <location>
        <begin position="120"/>
        <end position="138"/>
    </location>
</feature>
<proteinExistence type="predicted"/>
<organism evidence="2 3">
    <name type="scientific">Brassicogethes aeneus</name>
    <name type="common">Rape pollen beetle</name>
    <name type="synonym">Meligethes aeneus</name>
    <dbReference type="NCBI Taxonomy" id="1431903"/>
    <lineage>
        <taxon>Eukaryota</taxon>
        <taxon>Metazoa</taxon>
        <taxon>Ecdysozoa</taxon>
        <taxon>Arthropoda</taxon>
        <taxon>Hexapoda</taxon>
        <taxon>Insecta</taxon>
        <taxon>Pterygota</taxon>
        <taxon>Neoptera</taxon>
        <taxon>Endopterygota</taxon>
        <taxon>Coleoptera</taxon>
        <taxon>Polyphaga</taxon>
        <taxon>Cucujiformia</taxon>
        <taxon>Nitidulidae</taxon>
        <taxon>Meligethinae</taxon>
        <taxon>Brassicogethes</taxon>
    </lineage>
</organism>
<dbReference type="AlphaFoldDB" id="A0A9P0FI26"/>
<keyword evidence="1" id="KW-0472">Membrane</keyword>
<reference evidence="2" key="1">
    <citation type="submission" date="2021-12" db="EMBL/GenBank/DDBJ databases">
        <authorList>
            <person name="King R."/>
        </authorList>
    </citation>
    <scope>NUCLEOTIDE SEQUENCE</scope>
</reference>
<accession>A0A9P0FI26</accession>
<evidence type="ECO:0000313" key="2">
    <source>
        <dbReference type="EMBL" id="CAH0557352.1"/>
    </source>
</evidence>
<dbReference type="EMBL" id="OV121136">
    <property type="protein sequence ID" value="CAH0557352.1"/>
    <property type="molecule type" value="Genomic_DNA"/>
</dbReference>
<feature type="transmembrane region" description="Helical" evidence="1">
    <location>
        <begin position="176"/>
        <end position="194"/>
    </location>
</feature>
<feature type="transmembrane region" description="Helical" evidence="1">
    <location>
        <begin position="377"/>
        <end position="396"/>
    </location>
</feature>
<feature type="transmembrane region" description="Helical" evidence="1">
    <location>
        <begin position="216"/>
        <end position="237"/>
    </location>
</feature>
<feature type="transmembrane region" description="Helical" evidence="1">
    <location>
        <begin position="46"/>
        <end position="67"/>
    </location>
</feature>
<name>A0A9P0FI26_BRAAE</name>
<gene>
    <name evidence="2" type="ORF">MELIAE_LOCUS8095</name>
</gene>
<sequence length="456" mass="52237">MDDDREEILQFTDDESLSEIDDIGGALDKENEREILMSPSSKIEHLSMKLSLIFHTTGLLIVFPAYVDSIPNNANAYSVLIWNTFLSFCAILLIAILLGYTCDKYKHVMLRKLPLPFVKMMVITISYFLGGMMVTYALDRNRVICHLQDPIKGIMLLFSLIYYFFFCKKMMGKQRIFATAIIIVGLFISVDYGLCDEFRCRGAERRHLTTWSKKTLSIWACVYVGGFAILAGFFTILERFLIKDNERDNPVVNIPSTFLSTVSESISFPMPAQNSNSNILQNVKKMCPYHLVLWLHGFGLIYLLNMFWVDLLPTVGKSTNIAVFENHTLNGIWCHFQFGKHAHSCNNLAYFSWAFLYFYVMFVHGIFKFLLLSQSAVYTVATMCGALPIVGIFWSIFQLSHVNGKSILIFAPEFSGELICSIIGLPIIFSGLVIFCRMKFREYRPRLIHDYIFHSA</sequence>
<keyword evidence="3" id="KW-1185">Reference proteome</keyword>